<proteinExistence type="predicted"/>
<gene>
    <name evidence="1" type="ORF">TSIB3V08_LOCUS1983</name>
</gene>
<protein>
    <submittedName>
        <fullName evidence="1">Uncharacterized protein</fullName>
    </submittedName>
</protein>
<name>A0A7R9FWH5_TIMSH</name>
<dbReference type="AlphaFoldDB" id="A0A7R9FWH5"/>
<organism evidence="1">
    <name type="scientific">Timema shepardi</name>
    <name type="common">Walking stick</name>
    <dbReference type="NCBI Taxonomy" id="629360"/>
    <lineage>
        <taxon>Eukaryota</taxon>
        <taxon>Metazoa</taxon>
        <taxon>Ecdysozoa</taxon>
        <taxon>Arthropoda</taxon>
        <taxon>Hexapoda</taxon>
        <taxon>Insecta</taxon>
        <taxon>Pterygota</taxon>
        <taxon>Neoptera</taxon>
        <taxon>Polyneoptera</taxon>
        <taxon>Phasmatodea</taxon>
        <taxon>Timematodea</taxon>
        <taxon>Timematoidea</taxon>
        <taxon>Timematidae</taxon>
        <taxon>Timema</taxon>
    </lineage>
</organism>
<dbReference type="EMBL" id="OC000577">
    <property type="protein sequence ID" value="CAD7257726.1"/>
    <property type="molecule type" value="Genomic_DNA"/>
</dbReference>
<reference evidence="1" key="1">
    <citation type="submission" date="2020-11" db="EMBL/GenBank/DDBJ databases">
        <authorList>
            <person name="Tran Van P."/>
        </authorList>
    </citation>
    <scope>NUCLEOTIDE SEQUENCE</scope>
</reference>
<evidence type="ECO:0000313" key="1">
    <source>
        <dbReference type="EMBL" id="CAD7257726.1"/>
    </source>
</evidence>
<sequence length="81" mass="9133">MFKMVSCGISLLKQEIVDLIKTELQNEDKLDTCGQSGIKTEDESEAKNSVDEIAKAEIKLYDSSLRIMNSNRDHFTPVDKP</sequence>
<accession>A0A7R9FWH5</accession>